<dbReference type="HOGENOM" id="CLU_1834086_0_0_11"/>
<proteinExistence type="predicted"/>
<evidence type="ECO:0000313" key="3">
    <source>
        <dbReference type="Proteomes" id="UP000001918"/>
    </source>
</evidence>
<keyword evidence="3" id="KW-1185">Reference proteome</keyword>
<dbReference type="KEGG" id="tcu:Tcur_4516"/>
<dbReference type="EMBL" id="CP001738">
    <property type="protein sequence ID" value="ACZ00044.1"/>
    <property type="molecule type" value="Genomic_DNA"/>
</dbReference>
<protein>
    <recommendedName>
        <fullName evidence="1">DUF6292 domain-containing protein</fullName>
    </recommendedName>
</protein>
<dbReference type="Pfam" id="PF19809">
    <property type="entry name" value="DUF6292"/>
    <property type="match status" value="1"/>
</dbReference>
<evidence type="ECO:0000259" key="1">
    <source>
        <dbReference type="Pfam" id="PF19809"/>
    </source>
</evidence>
<sequence length="145" mass="16287">MPGWDRLQCHPDPFVNRSAPYTTALMDALAGRDVRILAAWQDPQDPRDATIVLRRSVGLPEALVWDEETGLRAGRFVKGRQGERTELADAVYLGGGLLPDPQEAVRRFLAGAGGPRVVYRRHTDTRDGFEDYLRARVREIYGLDL</sequence>
<feature type="domain" description="DUF6292" evidence="1">
    <location>
        <begin position="21"/>
        <end position="109"/>
    </location>
</feature>
<reference evidence="2 3" key="1">
    <citation type="journal article" date="2011" name="Stand. Genomic Sci.">
        <title>Complete genome sequence of Thermomonospora curvata type strain (B9).</title>
        <authorList>
            <person name="Chertkov O."/>
            <person name="Sikorski J."/>
            <person name="Nolan M."/>
            <person name="Lapidus A."/>
            <person name="Lucas S."/>
            <person name="Del Rio T.G."/>
            <person name="Tice H."/>
            <person name="Cheng J.F."/>
            <person name="Goodwin L."/>
            <person name="Pitluck S."/>
            <person name="Liolios K."/>
            <person name="Ivanova N."/>
            <person name="Mavromatis K."/>
            <person name="Mikhailova N."/>
            <person name="Ovchinnikova G."/>
            <person name="Pati A."/>
            <person name="Chen A."/>
            <person name="Palaniappan K."/>
            <person name="Djao O.D."/>
            <person name="Land M."/>
            <person name="Hauser L."/>
            <person name="Chang Y.J."/>
            <person name="Jeffries C.D."/>
            <person name="Brettin T."/>
            <person name="Han C."/>
            <person name="Detter J.C."/>
            <person name="Rohde M."/>
            <person name="Goker M."/>
            <person name="Woyke T."/>
            <person name="Bristow J."/>
            <person name="Eisen J.A."/>
            <person name="Markowitz V."/>
            <person name="Hugenholtz P."/>
            <person name="Klenk H.P."/>
            <person name="Kyrpides N.C."/>
        </authorList>
    </citation>
    <scope>NUCLEOTIDE SEQUENCE [LARGE SCALE GENOMIC DNA]</scope>
    <source>
        <strain evidence="3">ATCC 19995 / DSM 43183 / JCM 3096 / KCTC 9072 / NBRC 15933 / NCIMB 10081 / Henssen B9</strain>
    </source>
</reference>
<dbReference type="AlphaFoldDB" id="D1A558"/>
<organism evidence="2 3">
    <name type="scientific">Thermomonospora curvata (strain ATCC 19995 / DSM 43183 / JCM 3096 / KCTC 9072 / NBRC 15933 / NCIMB 10081 / Henssen B9)</name>
    <dbReference type="NCBI Taxonomy" id="471852"/>
    <lineage>
        <taxon>Bacteria</taxon>
        <taxon>Bacillati</taxon>
        <taxon>Actinomycetota</taxon>
        <taxon>Actinomycetes</taxon>
        <taxon>Streptosporangiales</taxon>
        <taxon>Thermomonosporaceae</taxon>
        <taxon>Thermomonospora</taxon>
    </lineage>
</organism>
<dbReference type="InterPro" id="IPR046259">
    <property type="entry name" value="DUF6292"/>
</dbReference>
<evidence type="ECO:0000313" key="2">
    <source>
        <dbReference type="EMBL" id="ACZ00044.1"/>
    </source>
</evidence>
<gene>
    <name evidence="2" type="ordered locus">Tcur_4516</name>
</gene>
<dbReference type="Proteomes" id="UP000001918">
    <property type="component" value="Chromosome"/>
</dbReference>
<name>D1A558_THECD</name>
<dbReference type="eggNOG" id="ENOG5031VDV">
    <property type="taxonomic scope" value="Bacteria"/>
</dbReference>
<accession>D1A558</accession>